<feature type="region of interest" description="Disordered" evidence="1">
    <location>
        <begin position="295"/>
        <end position="317"/>
    </location>
</feature>
<sequence>MVFFKAKHITRPHSVNNSTSQKEASYATWPRHLYTIAKLISRSLRARAFHVDPASFAFLSCLCLSLTNCASTQTALAAACGAIGSFPLLHAERPTFQFTSLPTPCPTQVNFPKSCHEVPPRSRSAVLLGIAAATGESQLKTSATLTHTLDSNTPTKRLLRAYEDEERGISAKIPGLEKISSVLKSSKTKELEGLLKTGESIGNAFKTLKLSTMPIGKNGFIESKLVDPNGAMVTALTNVFGERNLAIMIVLGKDTRSSRGIAKKLESALFNSWFIQKKQPDARLSRYWGRTRQENSSAVQIRKSKMGRTGEITENRH</sequence>
<reference evidence="2 3" key="1">
    <citation type="journal article" date="2006" name="Science">
        <title>Phytophthora genome sequences uncover evolutionary origins and mechanisms of pathogenesis.</title>
        <authorList>
            <person name="Tyler B.M."/>
            <person name="Tripathy S."/>
            <person name="Zhang X."/>
            <person name="Dehal P."/>
            <person name="Jiang R.H."/>
            <person name="Aerts A."/>
            <person name="Arredondo F.D."/>
            <person name="Baxter L."/>
            <person name="Bensasson D."/>
            <person name="Beynon J.L."/>
            <person name="Chapman J."/>
            <person name="Damasceno C.M."/>
            <person name="Dorrance A.E."/>
            <person name="Dou D."/>
            <person name="Dickerman A.W."/>
            <person name="Dubchak I.L."/>
            <person name="Garbelotto M."/>
            <person name="Gijzen M."/>
            <person name="Gordon S.G."/>
            <person name="Govers F."/>
            <person name="Grunwald N.J."/>
            <person name="Huang W."/>
            <person name="Ivors K.L."/>
            <person name="Jones R.W."/>
            <person name="Kamoun S."/>
            <person name="Krampis K."/>
            <person name="Lamour K.H."/>
            <person name="Lee M.K."/>
            <person name="McDonald W.H."/>
            <person name="Medina M."/>
            <person name="Meijer H.J."/>
            <person name="Nordberg E.K."/>
            <person name="Maclean D.J."/>
            <person name="Ospina-Giraldo M.D."/>
            <person name="Morris P.F."/>
            <person name="Phuntumart V."/>
            <person name="Putnam N.H."/>
            <person name="Rash S."/>
            <person name="Rose J.K."/>
            <person name="Sakihama Y."/>
            <person name="Salamov A.A."/>
            <person name="Savidor A."/>
            <person name="Scheuring C.F."/>
            <person name="Smith B.M."/>
            <person name="Sobral B.W."/>
            <person name="Terry A."/>
            <person name="Torto-Alalibo T.A."/>
            <person name="Win J."/>
            <person name="Xu Z."/>
            <person name="Zhang H."/>
            <person name="Grigoriev I.V."/>
            <person name="Rokhsar D.S."/>
            <person name="Boore J.L."/>
        </authorList>
    </citation>
    <scope>NUCLEOTIDE SEQUENCE [LARGE SCALE GENOMIC DNA]</scope>
    <source>
        <strain evidence="2 3">P6497</strain>
    </source>
</reference>
<dbReference type="EMBL" id="JH159161">
    <property type="protein sequence ID" value="EGZ08349.1"/>
    <property type="molecule type" value="Genomic_DNA"/>
</dbReference>
<dbReference type="GeneID" id="20642699"/>
<evidence type="ECO:0000256" key="1">
    <source>
        <dbReference type="SAM" id="MobiDB-lite"/>
    </source>
</evidence>
<dbReference type="SMR" id="G5A8X3"/>
<evidence type="ECO:0000313" key="2">
    <source>
        <dbReference type="EMBL" id="EGZ08349.1"/>
    </source>
</evidence>
<protein>
    <submittedName>
        <fullName evidence="2">Uncharacterized protein</fullName>
    </submittedName>
</protein>
<gene>
    <name evidence="2" type="ORF">PHYSODRAFT_306294</name>
</gene>
<organism evidence="2 3">
    <name type="scientific">Phytophthora sojae (strain P6497)</name>
    <name type="common">Soybean stem and root rot agent</name>
    <name type="synonym">Phytophthora megasperma f. sp. glycines</name>
    <dbReference type="NCBI Taxonomy" id="1094619"/>
    <lineage>
        <taxon>Eukaryota</taxon>
        <taxon>Sar</taxon>
        <taxon>Stramenopiles</taxon>
        <taxon>Oomycota</taxon>
        <taxon>Peronosporomycetes</taxon>
        <taxon>Peronosporales</taxon>
        <taxon>Peronosporaceae</taxon>
        <taxon>Phytophthora</taxon>
    </lineage>
</organism>
<evidence type="ECO:0000313" key="3">
    <source>
        <dbReference type="Proteomes" id="UP000002640"/>
    </source>
</evidence>
<dbReference type="AlphaFoldDB" id="G5A8X3"/>
<dbReference type="Proteomes" id="UP000002640">
    <property type="component" value="Unassembled WGS sequence"/>
</dbReference>
<proteinExistence type="predicted"/>
<dbReference type="KEGG" id="psoj:PHYSODRAFT_306294"/>
<dbReference type="InParanoid" id="G5A8X3"/>
<name>G5A8X3_PHYSP</name>
<accession>G5A8X3</accession>
<keyword evidence="3" id="KW-1185">Reference proteome</keyword>
<dbReference type="RefSeq" id="XP_009536521.1">
    <property type="nucleotide sequence ID" value="XM_009538226.1"/>
</dbReference>